<evidence type="ECO:0000313" key="6">
    <source>
        <dbReference type="EMBL" id="GGX32848.1"/>
    </source>
</evidence>
<evidence type="ECO:0000259" key="5">
    <source>
        <dbReference type="SMART" id="SM00827"/>
    </source>
</evidence>
<gene>
    <name evidence="6" type="ORF">GCM10007384_37030</name>
</gene>
<dbReference type="InterPro" id="IPR014043">
    <property type="entry name" value="Acyl_transferase_dom"/>
</dbReference>
<dbReference type="Gene3D" id="3.40.366.10">
    <property type="entry name" value="Malonyl-Coenzyme A Acyl Carrier Protein, domain 2"/>
    <property type="match status" value="1"/>
</dbReference>
<keyword evidence="3" id="KW-0012">Acyltransferase</keyword>
<keyword evidence="7" id="KW-1185">Reference proteome</keyword>
<dbReference type="Gene3D" id="3.30.70.250">
    <property type="entry name" value="Malonyl-CoA ACP transacylase, ACP-binding"/>
    <property type="match status" value="1"/>
</dbReference>
<dbReference type="InterPro" id="IPR004410">
    <property type="entry name" value="Malonyl_CoA-ACP_transAc_FabD"/>
</dbReference>
<evidence type="ECO:0000313" key="7">
    <source>
        <dbReference type="Proteomes" id="UP000601108"/>
    </source>
</evidence>
<dbReference type="PANTHER" id="PTHR42681:SF1">
    <property type="entry name" value="MALONYL-COA-ACYL CARRIER PROTEIN TRANSACYLASE, MITOCHONDRIAL"/>
    <property type="match status" value="1"/>
</dbReference>
<dbReference type="SMART" id="SM00827">
    <property type="entry name" value="PKS_AT"/>
    <property type="match status" value="1"/>
</dbReference>
<dbReference type="Proteomes" id="UP000601108">
    <property type="component" value="Unassembled WGS sequence"/>
</dbReference>
<dbReference type="InterPro" id="IPR016035">
    <property type="entry name" value="Acyl_Trfase/lysoPLipase"/>
</dbReference>
<dbReference type="InterPro" id="IPR050858">
    <property type="entry name" value="Mal-CoA-ACP_Trans/PKS_FabD"/>
</dbReference>
<keyword evidence="2" id="KW-0808">Transferase</keyword>
<evidence type="ECO:0000256" key="2">
    <source>
        <dbReference type="ARBA" id="ARBA00022679"/>
    </source>
</evidence>
<dbReference type="NCBIfam" id="TIGR00128">
    <property type="entry name" value="fabD"/>
    <property type="match status" value="1"/>
</dbReference>
<comment type="catalytic activity">
    <reaction evidence="4">
        <text>holo-[ACP] + malonyl-CoA = malonyl-[ACP] + CoA</text>
        <dbReference type="Rhea" id="RHEA:41792"/>
        <dbReference type="Rhea" id="RHEA-COMP:9623"/>
        <dbReference type="Rhea" id="RHEA-COMP:9685"/>
        <dbReference type="ChEBI" id="CHEBI:57287"/>
        <dbReference type="ChEBI" id="CHEBI:57384"/>
        <dbReference type="ChEBI" id="CHEBI:64479"/>
        <dbReference type="ChEBI" id="CHEBI:78449"/>
        <dbReference type="EC" id="2.3.1.39"/>
    </reaction>
</comment>
<comment type="caution">
    <text evidence="6">The sequence shown here is derived from an EMBL/GenBank/DDBJ whole genome shotgun (WGS) entry which is preliminary data.</text>
</comment>
<dbReference type="SUPFAM" id="SSF52151">
    <property type="entry name" value="FabD/lysophospholipase-like"/>
    <property type="match status" value="1"/>
</dbReference>
<organism evidence="6 7">
    <name type="scientific">Aquimarina muelleri</name>
    <dbReference type="NCBI Taxonomy" id="279356"/>
    <lineage>
        <taxon>Bacteria</taxon>
        <taxon>Pseudomonadati</taxon>
        <taxon>Bacteroidota</taxon>
        <taxon>Flavobacteriia</taxon>
        <taxon>Flavobacteriales</taxon>
        <taxon>Flavobacteriaceae</taxon>
        <taxon>Aquimarina</taxon>
    </lineage>
</organism>
<feature type="domain" description="Malonyl-CoA:ACP transacylase (MAT)" evidence="5">
    <location>
        <begin position="6"/>
        <end position="281"/>
    </location>
</feature>
<evidence type="ECO:0000256" key="1">
    <source>
        <dbReference type="ARBA" id="ARBA00013258"/>
    </source>
</evidence>
<dbReference type="GO" id="GO:0005829">
    <property type="term" value="C:cytosol"/>
    <property type="evidence" value="ECO:0007669"/>
    <property type="project" value="TreeGrafter"/>
</dbReference>
<dbReference type="SUPFAM" id="SSF55048">
    <property type="entry name" value="Probable ACP-binding domain of malonyl-CoA ACP transacylase"/>
    <property type="match status" value="1"/>
</dbReference>
<dbReference type="InterPro" id="IPR001227">
    <property type="entry name" value="Ac_transferase_dom_sf"/>
</dbReference>
<dbReference type="Pfam" id="PF00698">
    <property type="entry name" value="Acyl_transf_1"/>
    <property type="match status" value="1"/>
</dbReference>
<protein>
    <recommendedName>
        <fullName evidence="1">[acyl-carrier-protein] S-malonyltransferase</fullName>
        <ecNumber evidence="1">2.3.1.39</ecNumber>
    </recommendedName>
</protein>
<dbReference type="AlphaFoldDB" id="A0A918N4U6"/>
<evidence type="ECO:0000256" key="3">
    <source>
        <dbReference type="ARBA" id="ARBA00023315"/>
    </source>
</evidence>
<evidence type="ECO:0000256" key="4">
    <source>
        <dbReference type="ARBA" id="ARBA00048462"/>
    </source>
</evidence>
<dbReference type="GO" id="GO:0006633">
    <property type="term" value="P:fatty acid biosynthetic process"/>
    <property type="evidence" value="ECO:0007669"/>
    <property type="project" value="TreeGrafter"/>
</dbReference>
<proteinExistence type="predicted"/>
<sequence>MKKTFVFPGQGSQRKGMGGDLFDEFPVLTKKADKILGYSIKELCLEDPNKQLNKTQYTQPALYVVNALSYQKKIKDGEKKPDFLAGHSLGEYNALQAAGVFSFESGLRLVKKRGELMSKAKNGGMAAILKSSEEQIKEILKEANLAIDIANLNAPSQIVISGLSEDIAKAQPYFEKANTMFIPLNTSGAFHSRYMKEAAAEFEKLIKKTRFVKPKIKVIANVTGKVYGFKNIGKHLTDQLSNSVRWSESMTYLLDQGEMEFEELGVGDVLTKLIGYIKKDYTKKTNTQSEEKIKIVAEKDIETKSDKKSSSETKAKEKKQLDPAELVEQWNQVYPIGTKVISDFYDTELETRTEAVMLFGHRAAVYMKNYNGYFDLREVRPAQ</sequence>
<dbReference type="GO" id="GO:0004314">
    <property type="term" value="F:[acyl-carrier-protein] S-malonyltransferase activity"/>
    <property type="evidence" value="ECO:0007669"/>
    <property type="project" value="UniProtKB-EC"/>
</dbReference>
<dbReference type="PANTHER" id="PTHR42681">
    <property type="entry name" value="MALONYL-COA-ACYL CARRIER PROTEIN TRANSACYLASE, MITOCHONDRIAL"/>
    <property type="match status" value="1"/>
</dbReference>
<reference evidence="6 7" key="1">
    <citation type="journal article" date="2014" name="Int. J. Syst. Evol. Microbiol.">
        <title>Complete genome sequence of Corynebacterium casei LMG S-19264T (=DSM 44701T), isolated from a smear-ripened cheese.</title>
        <authorList>
            <consortium name="US DOE Joint Genome Institute (JGI-PGF)"/>
            <person name="Walter F."/>
            <person name="Albersmeier A."/>
            <person name="Kalinowski J."/>
            <person name="Ruckert C."/>
        </authorList>
    </citation>
    <scope>NUCLEOTIDE SEQUENCE [LARGE SCALE GENOMIC DNA]</scope>
    <source>
        <strain evidence="6 7">KCTC 12285</strain>
    </source>
</reference>
<dbReference type="InterPro" id="IPR016036">
    <property type="entry name" value="Malonyl_transacylase_ACP-bd"/>
</dbReference>
<name>A0A918N4U6_9FLAO</name>
<accession>A0A918N4U6</accession>
<dbReference type="RefSeq" id="WP_027413705.1">
    <property type="nucleotide sequence ID" value="NZ_BMWS01000036.1"/>
</dbReference>
<dbReference type="EMBL" id="BMWS01000036">
    <property type="protein sequence ID" value="GGX32848.1"/>
    <property type="molecule type" value="Genomic_DNA"/>
</dbReference>
<dbReference type="EC" id="2.3.1.39" evidence="1"/>